<organism evidence="2 3">
    <name type="scientific">Pseudonocardia broussonetiae</name>
    <dbReference type="NCBI Taxonomy" id="2736640"/>
    <lineage>
        <taxon>Bacteria</taxon>
        <taxon>Bacillati</taxon>
        <taxon>Actinomycetota</taxon>
        <taxon>Actinomycetes</taxon>
        <taxon>Pseudonocardiales</taxon>
        <taxon>Pseudonocardiaceae</taxon>
        <taxon>Pseudonocardia</taxon>
    </lineage>
</organism>
<name>A0A6M6JHW4_9PSEU</name>
<dbReference type="EMBL" id="CP053564">
    <property type="protein sequence ID" value="QJY46640.1"/>
    <property type="molecule type" value="Genomic_DNA"/>
</dbReference>
<reference evidence="2 3" key="1">
    <citation type="submission" date="2020-05" db="EMBL/GenBank/DDBJ databases">
        <authorList>
            <person name="Mo P."/>
        </authorList>
    </citation>
    <scope>NUCLEOTIDE SEQUENCE [LARGE SCALE GENOMIC DNA]</scope>
    <source>
        <strain evidence="2 3">Gen01</strain>
    </source>
</reference>
<evidence type="ECO:0000313" key="3">
    <source>
        <dbReference type="Proteomes" id="UP000505377"/>
    </source>
</evidence>
<dbReference type="AlphaFoldDB" id="A0A6M6JHW4"/>
<dbReference type="RefSeq" id="WP_172158190.1">
    <property type="nucleotide sequence ID" value="NZ_CP053564.1"/>
</dbReference>
<dbReference type="KEGG" id="pbro:HOP40_13120"/>
<proteinExistence type="predicted"/>
<evidence type="ECO:0000256" key="1">
    <source>
        <dbReference type="SAM" id="MobiDB-lite"/>
    </source>
</evidence>
<evidence type="ECO:0000313" key="2">
    <source>
        <dbReference type="EMBL" id="QJY46640.1"/>
    </source>
</evidence>
<dbReference type="Proteomes" id="UP000505377">
    <property type="component" value="Chromosome"/>
</dbReference>
<protein>
    <submittedName>
        <fullName evidence="2">Uncharacterized protein</fullName>
    </submittedName>
</protein>
<accession>A0A6M6JHW4</accession>
<sequence>MPDPEPLIYRQLSDEHHVDVPAVPPGQDPATTMLPAYQVRYGPAVDWAWPPGDDDDRADGWCEDRSPELGEITRNDGED</sequence>
<keyword evidence="3" id="KW-1185">Reference proteome</keyword>
<feature type="compositionally biased region" description="Basic and acidic residues" evidence="1">
    <location>
        <begin position="58"/>
        <end position="79"/>
    </location>
</feature>
<feature type="region of interest" description="Disordered" evidence="1">
    <location>
        <begin position="47"/>
        <end position="79"/>
    </location>
</feature>
<gene>
    <name evidence="2" type="ORF">HOP40_13120</name>
</gene>